<evidence type="ECO:0000313" key="2">
    <source>
        <dbReference type="EMBL" id="KAK2710323.1"/>
    </source>
</evidence>
<reference evidence="2" key="1">
    <citation type="submission" date="2023-07" db="EMBL/GenBank/DDBJ databases">
        <title>Chromosome-level genome assembly of Artemia franciscana.</title>
        <authorList>
            <person name="Jo E."/>
        </authorList>
    </citation>
    <scope>NUCLEOTIDE SEQUENCE</scope>
    <source>
        <tissue evidence="2">Whole body</tissue>
    </source>
</reference>
<gene>
    <name evidence="2" type="ORF">QYM36_013842</name>
</gene>
<feature type="compositionally biased region" description="Pro residues" evidence="1">
    <location>
        <begin position="1"/>
        <end position="12"/>
    </location>
</feature>
<organism evidence="2 3">
    <name type="scientific">Artemia franciscana</name>
    <name type="common">Brine shrimp</name>
    <name type="synonym">Artemia sanfranciscana</name>
    <dbReference type="NCBI Taxonomy" id="6661"/>
    <lineage>
        <taxon>Eukaryota</taxon>
        <taxon>Metazoa</taxon>
        <taxon>Ecdysozoa</taxon>
        <taxon>Arthropoda</taxon>
        <taxon>Crustacea</taxon>
        <taxon>Branchiopoda</taxon>
        <taxon>Anostraca</taxon>
        <taxon>Artemiidae</taxon>
        <taxon>Artemia</taxon>
    </lineage>
</organism>
<sequence>PPPYSSQEPPPIGFNYAQPQPQYQPQPQPQVVRIQTVPSTTVILANGCPSCR</sequence>
<protein>
    <submittedName>
        <fullName evidence="2">Uncharacterized protein</fullName>
    </submittedName>
</protein>
<proteinExistence type="predicted"/>
<dbReference type="Proteomes" id="UP001187531">
    <property type="component" value="Unassembled WGS sequence"/>
</dbReference>
<feature type="region of interest" description="Disordered" evidence="1">
    <location>
        <begin position="1"/>
        <end position="29"/>
    </location>
</feature>
<name>A0AA88KWT1_ARTSF</name>
<comment type="caution">
    <text evidence="2">The sequence shown here is derived from an EMBL/GenBank/DDBJ whole genome shotgun (WGS) entry which is preliminary data.</text>
</comment>
<keyword evidence="3" id="KW-1185">Reference proteome</keyword>
<accession>A0AA88KWT1</accession>
<evidence type="ECO:0000313" key="3">
    <source>
        <dbReference type="Proteomes" id="UP001187531"/>
    </source>
</evidence>
<feature type="non-terminal residue" evidence="2">
    <location>
        <position position="52"/>
    </location>
</feature>
<evidence type="ECO:0000256" key="1">
    <source>
        <dbReference type="SAM" id="MobiDB-lite"/>
    </source>
</evidence>
<dbReference type="AlphaFoldDB" id="A0AA88KWT1"/>
<dbReference type="EMBL" id="JAVRJZ010000017">
    <property type="protein sequence ID" value="KAK2710323.1"/>
    <property type="molecule type" value="Genomic_DNA"/>
</dbReference>
<feature type="non-terminal residue" evidence="2">
    <location>
        <position position="1"/>
    </location>
</feature>